<dbReference type="InterPro" id="IPR051043">
    <property type="entry name" value="Sulfatase_Mod_Factor_Kinase"/>
</dbReference>
<dbReference type="PANTHER" id="PTHR23150:SF35">
    <property type="entry name" value="BLL6746 PROTEIN"/>
    <property type="match status" value="1"/>
</dbReference>
<dbReference type="AlphaFoldDB" id="A0A176RZX2"/>
<organism evidence="2 3">
    <name type="scientific">Candidatus Thiomargarita nelsonii</name>
    <dbReference type="NCBI Taxonomy" id="1003181"/>
    <lineage>
        <taxon>Bacteria</taxon>
        <taxon>Pseudomonadati</taxon>
        <taxon>Pseudomonadota</taxon>
        <taxon>Gammaproteobacteria</taxon>
        <taxon>Thiotrichales</taxon>
        <taxon>Thiotrichaceae</taxon>
        <taxon>Thiomargarita</taxon>
    </lineage>
</organism>
<dbReference type="InterPro" id="IPR005532">
    <property type="entry name" value="SUMF_dom"/>
</dbReference>
<reference evidence="2 3" key="1">
    <citation type="submission" date="2016-05" db="EMBL/GenBank/DDBJ databases">
        <title>Single-cell genome of chain-forming Candidatus Thiomargarita nelsonii and comparison to other large sulfur-oxidizing bacteria.</title>
        <authorList>
            <person name="Winkel M."/>
            <person name="Salman V."/>
            <person name="Woyke T."/>
            <person name="Schulz-Vogt H."/>
            <person name="Richter M."/>
            <person name="Flood B."/>
            <person name="Bailey J."/>
            <person name="Amann R."/>
            <person name="Mussmann M."/>
        </authorList>
    </citation>
    <scope>NUCLEOTIDE SEQUENCE [LARGE SCALE GENOMIC DNA]</scope>
    <source>
        <strain evidence="2 3">THI036</strain>
    </source>
</reference>
<dbReference type="Proteomes" id="UP000076962">
    <property type="component" value="Unassembled WGS sequence"/>
</dbReference>
<dbReference type="PANTHER" id="PTHR23150">
    <property type="entry name" value="SULFATASE MODIFYING FACTOR 1, 2"/>
    <property type="match status" value="1"/>
</dbReference>
<dbReference type="Pfam" id="PF03781">
    <property type="entry name" value="FGE-sulfatase"/>
    <property type="match status" value="1"/>
</dbReference>
<sequence length="53" mass="6267">MIWVSWQEATLYAEWLSEQTGRHYRLPTEAQWEYAARAGTETIYGWDNEIGSN</sequence>
<feature type="domain" description="Sulfatase-modifying factor enzyme-like" evidence="1">
    <location>
        <begin position="3"/>
        <end position="50"/>
    </location>
</feature>
<evidence type="ECO:0000313" key="2">
    <source>
        <dbReference type="EMBL" id="OAD21264.1"/>
    </source>
</evidence>
<gene>
    <name evidence="2" type="ORF">THIOM_002974</name>
</gene>
<feature type="non-terminal residue" evidence="2">
    <location>
        <position position="53"/>
    </location>
</feature>
<dbReference type="SUPFAM" id="SSF56436">
    <property type="entry name" value="C-type lectin-like"/>
    <property type="match status" value="1"/>
</dbReference>
<keyword evidence="3" id="KW-1185">Reference proteome</keyword>
<proteinExistence type="predicted"/>
<dbReference type="EMBL" id="LUTY01001758">
    <property type="protein sequence ID" value="OAD21264.1"/>
    <property type="molecule type" value="Genomic_DNA"/>
</dbReference>
<dbReference type="PATRIC" id="fig|1003181.4.peg.4032"/>
<dbReference type="GO" id="GO:0120147">
    <property type="term" value="F:formylglycine-generating oxidase activity"/>
    <property type="evidence" value="ECO:0007669"/>
    <property type="project" value="TreeGrafter"/>
</dbReference>
<accession>A0A176RZX2</accession>
<name>A0A176RZX2_9GAMM</name>
<dbReference type="InterPro" id="IPR016187">
    <property type="entry name" value="CTDL_fold"/>
</dbReference>
<evidence type="ECO:0000259" key="1">
    <source>
        <dbReference type="Pfam" id="PF03781"/>
    </source>
</evidence>
<protein>
    <submittedName>
        <fullName evidence="2">Sulphatase-modifying factor domain protein</fullName>
    </submittedName>
</protein>
<dbReference type="Gene3D" id="3.90.1580.10">
    <property type="entry name" value="paralog of FGE (formylglycine-generating enzyme)"/>
    <property type="match status" value="1"/>
</dbReference>
<comment type="caution">
    <text evidence="2">The sequence shown here is derived from an EMBL/GenBank/DDBJ whole genome shotgun (WGS) entry which is preliminary data.</text>
</comment>
<evidence type="ECO:0000313" key="3">
    <source>
        <dbReference type="Proteomes" id="UP000076962"/>
    </source>
</evidence>
<dbReference type="InterPro" id="IPR042095">
    <property type="entry name" value="SUMF_sf"/>
</dbReference>